<feature type="domain" description="Putative zinc-finger" evidence="1">
    <location>
        <begin position="10"/>
        <end position="43"/>
    </location>
</feature>
<name>A0A843YQC7_9BURK</name>
<comment type="caution">
    <text evidence="2">The sequence shown here is derived from an EMBL/GenBank/DDBJ whole genome shotgun (WGS) entry which is preliminary data.</text>
</comment>
<keyword evidence="3" id="KW-1185">Reference proteome</keyword>
<reference evidence="2 3" key="1">
    <citation type="submission" date="2019-10" db="EMBL/GenBank/DDBJ databases">
        <title>Glaciimonas soli sp. nov., a psychrophilic bacterium isolated from the forest soil of a high elevation mountain in Taiwan.</title>
        <authorList>
            <person name="Wang L.-T."/>
            <person name="Shieh W.Y."/>
        </authorList>
    </citation>
    <scope>NUCLEOTIDE SEQUENCE [LARGE SCALE GENOMIC DNA]</scope>
    <source>
        <strain evidence="2 3">GS1</strain>
    </source>
</reference>
<gene>
    <name evidence="2" type="ORF">GEV47_05705</name>
</gene>
<proteinExistence type="predicted"/>
<dbReference type="Pfam" id="PF13490">
    <property type="entry name" value="zf-HC2"/>
    <property type="match status" value="1"/>
</dbReference>
<dbReference type="AlphaFoldDB" id="A0A843YQC7"/>
<dbReference type="InterPro" id="IPR027383">
    <property type="entry name" value="Znf_put"/>
</dbReference>
<dbReference type="OrthoDB" id="8374021at2"/>
<organism evidence="2 3">
    <name type="scientific">Glaciimonas soli</name>
    <dbReference type="NCBI Taxonomy" id="2590999"/>
    <lineage>
        <taxon>Bacteria</taxon>
        <taxon>Pseudomonadati</taxon>
        <taxon>Pseudomonadota</taxon>
        <taxon>Betaproteobacteria</taxon>
        <taxon>Burkholderiales</taxon>
        <taxon>Oxalobacteraceae</taxon>
        <taxon>Glaciimonas</taxon>
    </lineage>
</organism>
<dbReference type="EMBL" id="WINI01000001">
    <property type="protein sequence ID" value="MQR00177.1"/>
    <property type="molecule type" value="Genomic_DNA"/>
</dbReference>
<protein>
    <recommendedName>
        <fullName evidence="1">Putative zinc-finger domain-containing protein</fullName>
    </recommendedName>
</protein>
<evidence type="ECO:0000313" key="2">
    <source>
        <dbReference type="EMBL" id="MQR00177.1"/>
    </source>
</evidence>
<dbReference type="RefSeq" id="WP_153233688.1">
    <property type="nucleotide sequence ID" value="NZ_WINI01000001.1"/>
</dbReference>
<dbReference type="Proteomes" id="UP000451565">
    <property type="component" value="Unassembled WGS sequence"/>
</dbReference>
<accession>A0A843YQC7</accession>
<evidence type="ECO:0000313" key="3">
    <source>
        <dbReference type="Proteomes" id="UP000451565"/>
    </source>
</evidence>
<evidence type="ECO:0000259" key="1">
    <source>
        <dbReference type="Pfam" id="PF13490"/>
    </source>
</evidence>
<sequence length="63" mass="7525">MSQNRLFPTCRETQSLLSEAQDRNLPLLHRVRVRVHLWTCTACTRFSEQIHFLRKAMQRLGKD</sequence>